<dbReference type="PANTHER" id="PTHR46268">
    <property type="entry name" value="STRESS RESPONSE PROTEIN NHAX"/>
    <property type="match status" value="1"/>
</dbReference>
<gene>
    <name evidence="4" type="ORF">MNBD_NITROSPINAE04-2403</name>
</gene>
<evidence type="ECO:0000313" key="4">
    <source>
        <dbReference type="EMBL" id="VAX25878.1"/>
    </source>
</evidence>
<dbReference type="Gene3D" id="3.40.50.620">
    <property type="entry name" value="HUPs"/>
    <property type="match status" value="2"/>
</dbReference>
<evidence type="ECO:0000259" key="2">
    <source>
        <dbReference type="Pfam" id="PF00582"/>
    </source>
</evidence>
<evidence type="ECO:0008006" key="5">
    <source>
        <dbReference type="Google" id="ProtNLM"/>
    </source>
</evidence>
<evidence type="ECO:0000256" key="1">
    <source>
        <dbReference type="ARBA" id="ARBA00008791"/>
    </source>
</evidence>
<organism evidence="4">
    <name type="scientific">hydrothermal vent metagenome</name>
    <dbReference type="NCBI Taxonomy" id="652676"/>
    <lineage>
        <taxon>unclassified sequences</taxon>
        <taxon>metagenomes</taxon>
        <taxon>ecological metagenomes</taxon>
    </lineage>
</organism>
<dbReference type="InterPro" id="IPR006016">
    <property type="entry name" value="UspA"/>
</dbReference>
<dbReference type="SUPFAM" id="SSF52402">
    <property type="entry name" value="Adenine nucleotide alpha hydrolases-like"/>
    <property type="match status" value="2"/>
</dbReference>
<name>A0A3B1CPG6_9ZZZZ</name>
<dbReference type="AlphaFoldDB" id="A0A3B1CPG6"/>
<feature type="domain" description="UspA" evidence="2">
    <location>
        <begin position="1"/>
        <end position="161"/>
    </location>
</feature>
<dbReference type="InterPro" id="IPR014729">
    <property type="entry name" value="Rossmann-like_a/b/a_fold"/>
</dbReference>
<reference evidence="4" key="1">
    <citation type="submission" date="2018-06" db="EMBL/GenBank/DDBJ databases">
        <authorList>
            <person name="Zhirakovskaya E."/>
        </authorList>
    </citation>
    <scope>NUCLEOTIDE SEQUENCE</scope>
</reference>
<sequence>MYKNILVTLDNSQYSLWGLDYALEMAKTFGSTLVGNHVYASKLHEERFVQMEPGLPAKYQDPVELQKQRDIHASLIDKGLQLISDSYLDVFQERCKATDGVKYVKKTMEGKNYNELVKDVEESSYDLVALGAKGLGESPNSPLGSVCERVTRRISVDTIIMKKELKLHGGHIVVGVDGSEQSFAAIKAAASMNKHLGCKVTALAVFDPHFHYRAFDSISKVLSEEAGKVFKFEEQEKLHNEIIDSGLEKIYEDHLNNAIKMAEGMGAAIEGEVLAGKPHEEILKWIENKDIALLILGKIGVHSVDEHEIGSNSENLLRNADCNIMLVSRKEKLEDTLGEAEGEMEWTEEAQELLQRVPGFVQNMVRGHMEANARKQGVTLITGEMMREARKKVGM</sequence>
<evidence type="ECO:0000259" key="3">
    <source>
        <dbReference type="Pfam" id="PF08369"/>
    </source>
</evidence>
<dbReference type="InterPro" id="IPR006015">
    <property type="entry name" value="Universal_stress_UspA"/>
</dbReference>
<dbReference type="GO" id="GO:0015979">
    <property type="term" value="P:photosynthesis"/>
    <property type="evidence" value="ECO:0007669"/>
    <property type="project" value="InterPro"/>
</dbReference>
<dbReference type="EMBL" id="UOGA01000316">
    <property type="protein sequence ID" value="VAX25878.1"/>
    <property type="molecule type" value="Genomic_DNA"/>
</dbReference>
<feature type="domain" description="UspA" evidence="2">
    <location>
        <begin position="171"/>
        <end position="327"/>
    </location>
</feature>
<dbReference type="GO" id="GO:0015995">
    <property type="term" value="P:chlorophyll biosynthetic process"/>
    <property type="evidence" value="ECO:0007669"/>
    <property type="project" value="InterPro"/>
</dbReference>
<dbReference type="Pfam" id="PF08369">
    <property type="entry name" value="PCP_red"/>
    <property type="match status" value="1"/>
</dbReference>
<accession>A0A3B1CPG6</accession>
<dbReference type="CDD" id="cd00293">
    <property type="entry name" value="USP-like"/>
    <property type="match status" value="2"/>
</dbReference>
<protein>
    <recommendedName>
        <fullName evidence="5">Universal stress protein</fullName>
    </recommendedName>
</protein>
<dbReference type="GO" id="GO:0016491">
    <property type="term" value="F:oxidoreductase activity"/>
    <property type="evidence" value="ECO:0007669"/>
    <property type="project" value="InterPro"/>
</dbReference>
<feature type="domain" description="Light-independent protochlorophyllide reductase subunit B-like C-terminal" evidence="3">
    <location>
        <begin position="346"/>
        <end position="390"/>
    </location>
</feature>
<dbReference type="InterPro" id="IPR013580">
    <property type="entry name" value="LI-POR_suB-like_C"/>
</dbReference>
<comment type="similarity">
    <text evidence="1">Belongs to the universal stress protein A family.</text>
</comment>
<dbReference type="Pfam" id="PF00582">
    <property type="entry name" value="Usp"/>
    <property type="match status" value="2"/>
</dbReference>
<proteinExistence type="inferred from homology"/>
<dbReference type="InterPro" id="IPR042298">
    <property type="entry name" value="P-CP_red_C"/>
</dbReference>
<dbReference type="PRINTS" id="PR01438">
    <property type="entry name" value="UNVRSLSTRESS"/>
</dbReference>
<dbReference type="PANTHER" id="PTHR46268:SF6">
    <property type="entry name" value="UNIVERSAL STRESS PROTEIN UP12"/>
    <property type="match status" value="1"/>
</dbReference>
<dbReference type="Gene3D" id="1.10.8.550">
    <property type="entry name" value="Proto-chlorophyllide reductase 57 kD subunit B"/>
    <property type="match status" value="1"/>
</dbReference>